<keyword evidence="3" id="KW-1185">Reference proteome</keyword>
<accession>A0A8J8NTH5</accession>
<protein>
    <submittedName>
        <fullName evidence="2">Uncharacterized protein</fullName>
    </submittedName>
</protein>
<organism evidence="2 3">
    <name type="scientific">Halteria grandinella</name>
    <dbReference type="NCBI Taxonomy" id="5974"/>
    <lineage>
        <taxon>Eukaryota</taxon>
        <taxon>Sar</taxon>
        <taxon>Alveolata</taxon>
        <taxon>Ciliophora</taxon>
        <taxon>Intramacronucleata</taxon>
        <taxon>Spirotrichea</taxon>
        <taxon>Stichotrichia</taxon>
        <taxon>Sporadotrichida</taxon>
        <taxon>Halteriidae</taxon>
        <taxon>Halteria</taxon>
    </lineage>
</organism>
<proteinExistence type="predicted"/>
<evidence type="ECO:0000256" key="1">
    <source>
        <dbReference type="SAM" id="MobiDB-lite"/>
    </source>
</evidence>
<sequence>MAGGPMKAQDNSILNNQIFKSLIEKNFELGQGSSLMAQGVVDFCKNLTMMLGPVIETKEKENRKLKRLLKERILKDDDEDFLKPELKRNSQIGQSREFQKYEESKQITVHPRNTVQTYPKQKPFQQKQFKPPLAASTWRESPPRQQTNDQISASLDNNHFFLNSQLQQNAKPADTSPCEVDHHKQTLSQEVFGKANQHSPIDTGENDGMFQIGSGKKFGATNAQAIEKAQKLISGIDDEFMEEFPGLDPDALFNKSKSSGTGFQRRR</sequence>
<dbReference type="Proteomes" id="UP000785679">
    <property type="component" value="Unassembled WGS sequence"/>
</dbReference>
<gene>
    <name evidence="2" type="ORF">FGO68_gene11275</name>
</gene>
<feature type="region of interest" description="Disordered" evidence="1">
    <location>
        <begin position="245"/>
        <end position="267"/>
    </location>
</feature>
<dbReference type="EMBL" id="RRYP01008179">
    <property type="protein sequence ID" value="TNV79960.1"/>
    <property type="molecule type" value="Genomic_DNA"/>
</dbReference>
<reference evidence="2" key="1">
    <citation type="submission" date="2019-06" db="EMBL/GenBank/DDBJ databases">
        <authorList>
            <person name="Zheng W."/>
        </authorList>
    </citation>
    <scope>NUCLEOTIDE SEQUENCE</scope>
    <source>
        <strain evidence="2">QDHG01</strain>
    </source>
</reference>
<dbReference type="AlphaFoldDB" id="A0A8J8NTH5"/>
<feature type="compositionally biased region" description="Polar residues" evidence="1">
    <location>
        <begin position="255"/>
        <end position="267"/>
    </location>
</feature>
<name>A0A8J8NTH5_HALGN</name>
<comment type="caution">
    <text evidence="2">The sequence shown here is derived from an EMBL/GenBank/DDBJ whole genome shotgun (WGS) entry which is preliminary data.</text>
</comment>
<evidence type="ECO:0000313" key="3">
    <source>
        <dbReference type="Proteomes" id="UP000785679"/>
    </source>
</evidence>
<feature type="compositionally biased region" description="Low complexity" evidence="1">
    <location>
        <begin position="122"/>
        <end position="132"/>
    </location>
</feature>
<feature type="region of interest" description="Disordered" evidence="1">
    <location>
        <begin position="122"/>
        <end position="150"/>
    </location>
</feature>
<evidence type="ECO:0000313" key="2">
    <source>
        <dbReference type="EMBL" id="TNV79960.1"/>
    </source>
</evidence>